<sequence length="39" mass="3972">MTQVYNGGQGVTLRSAAGRNAMVGPPRGVRAPDAATVPF</sequence>
<dbReference type="STRING" id="121290.APY04_1276"/>
<gene>
    <name evidence="2" type="ORF">APY04_1276</name>
</gene>
<evidence type="ECO:0000313" key="2">
    <source>
        <dbReference type="EMBL" id="KWT70067.1"/>
    </source>
</evidence>
<reference evidence="2 3" key="1">
    <citation type="submission" date="2015-10" db="EMBL/GenBank/DDBJ databases">
        <title>Transcriptomic analysis of a linuron degrading triple-species bacterial consortium.</title>
        <authorList>
            <person name="Albers P."/>
        </authorList>
    </citation>
    <scope>NUCLEOTIDE SEQUENCE [LARGE SCALE GENOMIC DNA]</scope>
    <source>
        <strain evidence="2 3">WDL6</strain>
    </source>
</reference>
<comment type="caution">
    <text evidence="2">The sequence shown here is derived from an EMBL/GenBank/DDBJ whole genome shotgun (WGS) entry which is preliminary data.</text>
</comment>
<protein>
    <submittedName>
        <fullName evidence="2">Uncharacterized protein</fullName>
    </submittedName>
</protein>
<proteinExistence type="predicted"/>
<evidence type="ECO:0000256" key="1">
    <source>
        <dbReference type="SAM" id="MobiDB-lite"/>
    </source>
</evidence>
<dbReference type="AlphaFoldDB" id="A0A109BLB3"/>
<keyword evidence="3" id="KW-1185">Reference proteome</keyword>
<feature type="region of interest" description="Disordered" evidence="1">
    <location>
        <begin position="1"/>
        <end position="39"/>
    </location>
</feature>
<organism evidence="2 3">
    <name type="scientific">Hyphomicrobium sulfonivorans</name>
    <dbReference type="NCBI Taxonomy" id="121290"/>
    <lineage>
        <taxon>Bacteria</taxon>
        <taxon>Pseudomonadati</taxon>
        <taxon>Pseudomonadota</taxon>
        <taxon>Alphaproteobacteria</taxon>
        <taxon>Hyphomicrobiales</taxon>
        <taxon>Hyphomicrobiaceae</taxon>
        <taxon>Hyphomicrobium</taxon>
    </lineage>
</organism>
<evidence type="ECO:0000313" key="3">
    <source>
        <dbReference type="Proteomes" id="UP000059074"/>
    </source>
</evidence>
<dbReference type="Proteomes" id="UP000059074">
    <property type="component" value="Unassembled WGS sequence"/>
</dbReference>
<accession>A0A109BLB3</accession>
<name>A0A109BLB3_HYPSL</name>
<dbReference type="EMBL" id="LMTR01000040">
    <property type="protein sequence ID" value="KWT70067.1"/>
    <property type="molecule type" value="Genomic_DNA"/>
</dbReference>